<sequence>MSEKKEKGNGGFWQFVKFALFSASAGIIQVAAFTLMSEVIIKLPVLQNWMDSNATFAKIMQNEYGPMYLIALLLSVIWNFTFNRKFTFKSANNVPIAMLKVLAFYCVFTPVSTILGNHFTAKFADVTAINYIVLACTMACNMITEFLYDKFFVFRGQEGTAVKK</sequence>
<evidence type="ECO:0000313" key="7">
    <source>
        <dbReference type="EMBL" id="SJZ70976.1"/>
    </source>
</evidence>
<evidence type="ECO:0000256" key="1">
    <source>
        <dbReference type="ARBA" id="ARBA00004141"/>
    </source>
</evidence>
<dbReference type="GO" id="GO:0000271">
    <property type="term" value="P:polysaccharide biosynthetic process"/>
    <property type="evidence" value="ECO:0007669"/>
    <property type="project" value="InterPro"/>
</dbReference>
<keyword evidence="3 5" id="KW-1133">Transmembrane helix</keyword>
<evidence type="ECO:0000256" key="5">
    <source>
        <dbReference type="SAM" id="Phobius"/>
    </source>
</evidence>
<evidence type="ECO:0000256" key="4">
    <source>
        <dbReference type="ARBA" id="ARBA00023136"/>
    </source>
</evidence>
<dbReference type="STRING" id="290054.SAMN02745114_01393"/>
<proteinExistence type="predicted"/>
<name>A0A1T4MVV2_9FIRM</name>
<dbReference type="OrthoDB" id="384742at2"/>
<evidence type="ECO:0000313" key="8">
    <source>
        <dbReference type="Proteomes" id="UP000190657"/>
    </source>
</evidence>
<feature type="transmembrane region" description="Helical" evidence="5">
    <location>
        <begin position="128"/>
        <end position="148"/>
    </location>
</feature>
<reference evidence="7 8" key="1">
    <citation type="submission" date="2017-02" db="EMBL/GenBank/DDBJ databases">
        <authorList>
            <person name="Peterson S.W."/>
        </authorList>
    </citation>
    <scope>NUCLEOTIDE SEQUENCE [LARGE SCALE GENOMIC DNA]</scope>
    <source>
        <strain evidence="7 8">ATCC 51222</strain>
    </source>
</reference>
<comment type="subcellular location">
    <subcellularLocation>
        <location evidence="1">Membrane</location>
        <topology evidence="1">Multi-pass membrane protein</topology>
    </subcellularLocation>
</comment>
<dbReference type="AlphaFoldDB" id="A0A1T4MVV2"/>
<feature type="domain" description="GtrA/DPMS transmembrane" evidence="6">
    <location>
        <begin position="56"/>
        <end position="154"/>
    </location>
</feature>
<accession>A0A1T4MVV2</accession>
<feature type="transmembrane region" description="Helical" evidence="5">
    <location>
        <begin position="94"/>
        <end position="116"/>
    </location>
</feature>
<dbReference type="Pfam" id="PF04138">
    <property type="entry name" value="GtrA_DPMS_TM"/>
    <property type="match status" value="1"/>
</dbReference>
<evidence type="ECO:0000256" key="3">
    <source>
        <dbReference type="ARBA" id="ARBA00022989"/>
    </source>
</evidence>
<keyword evidence="2 5" id="KW-0812">Transmembrane</keyword>
<feature type="transmembrane region" description="Helical" evidence="5">
    <location>
        <begin position="65"/>
        <end position="82"/>
    </location>
</feature>
<evidence type="ECO:0000259" key="6">
    <source>
        <dbReference type="Pfam" id="PF04138"/>
    </source>
</evidence>
<dbReference type="EMBL" id="FUWW01000016">
    <property type="protein sequence ID" value="SJZ70976.1"/>
    <property type="molecule type" value="Genomic_DNA"/>
</dbReference>
<dbReference type="Proteomes" id="UP000190657">
    <property type="component" value="Unassembled WGS sequence"/>
</dbReference>
<feature type="transmembrane region" description="Helical" evidence="5">
    <location>
        <begin position="20"/>
        <end position="45"/>
    </location>
</feature>
<evidence type="ECO:0000256" key="2">
    <source>
        <dbReference type="ARBA" id="ARBA00022692"/>
    </source>
</evidence>
<dbReference type="RefSeq" id="WP_078768856.1">
    <property type="nucleotide sequence ID" value="NZ_FUWW01000016.1"/>
</dbReference>
<organism evidence="7 8">
    <name type="scientific">Eubacterium coprostanoligenes</name>
    <dbReference type="NCBI Taxonomy" id="290054"/>
    <lineage>
        <taxon>Bacteria</taxon>
        <taxon>Bacillati</taxon>
        <taxon>Bacillota</taxon>
        <taxon>Clostridia</taxon>
        <taxon>Eubacteriales</taxon>
        <taxon>Eubacteriaceae</taxon>
        <taxon>Eubacterium</taxon>
    </lineage>
</organism>
<protein>
    <submittedName>
        <fullName evidence="7">GtrA-like protein</fullName>
    </submittedName>
</protein>
<keyword evidence="4 5" id="KW-0472">Membrane</keyword>
<keyword evidence="8" id="KW-1185">Reference proteome</keyword>
<dbReference type="InterPro" id="IPR007267">
    <property type="entry name" value="GtrA_DPMS_TM"/>
</dbReference>
<gene>
    <name evidence="7" type="ORF">SAMN02745114_01393</name>
</gene>
<dbReference type="GO" id="GO:0016020">
    <property type="term" value="C:membrane"/>
    <property type="evidence" value="ECO:0007669"/>
    <property type="project" value="UniProtKB-SubCell"/>
</dbReference>